<evidence type="ECO:0000256" key="2">
    <source>
        <dbReference type="RuleBase" id="RU365003"/>
    </source>
</evidence>
<dbReference type="PANTHER" id="PTHR13299">
    <property type="entry name" value="PEROXISOMAL MEMBRANE PROTEIN PEX16"/>
    <property type="match status" value="1"/>
</dbReference>
<dbReference type="OrthoDB" id="2021143at2759"/>
<name>A0A9P6HI09_9AGAM</name>
<feature type="region of interest" description="Disordered" evidence="3">
    <location>
        <begin position="162"/>
        <end position="206"/>
    </location>
</feature>
<organism evidence="4 5">
    <name type="scientific">Thelephora terrestris</name>
    <dbReference type="NCBI Taxonomy" id="56493"/>
    <lineage>
        <taxon>Eukaryota</taxon>
        <taxon>Fungi</taxon>
        <taxon>Dikarya</taxon>
        <taxon>Basidiomycota</taxon>
        <taxon>Agaricomycotina</taxon>
        <taxon>Agaricomycetes</taxon>
        <taxon>Thelephorales</taxon>
        <taxon>Thelephoraceae</taxon>
        <taxon>Thelephora</taxon>
    </lineage>
</organism>
<feature type="compositionally biased region" description="Pro residues" evidence="3">
    <location>
        <begin position="180"/>
        <end position="189"/>
    </location>
</feature>
<dbReference type="GO" id="GO:0007031">
    <property type="term" value="P:peroxisome organization"/>
    <property type="evidence" value="ECO:0007669"/>
    <property type="project" value="UniProtKB-KW"/>
</dbReference>
<comment type="similarity">
    <text evidence="1 2">Belongs to the peroxin-16 family.</text>
</comment>
<dbReference type="EMBL" id="WIUZ02000005">
    <property type="protein sequence ID" value="KAF9787173.1"/>
    <property type="molecule type" value="Genomic_DNA"/>
</dbReference>
<evidence type="ECO:0000256" key="3">
    <source>
        <dbReference type="SAM" id="MobiDB-lite"/>
    </source>
</evidence>
<keyword evidence="2" id="KW-0962">Peroxisome biogenesis</keyword>
<evidence type="ECO:0000313" key="4">
    <source>
        <dbReference type="EMBL" id="KAF9787173.1"/>
    </source>
</evidence>
<sequence>MSSALARYETFLLSNVSVISNLESSLRSVTWILPGRFKDAELASEALAALLNTTSLYHDTLLNRVIQSDPKYKPLIPSSPHSRYTRAWAKKDSRYKWFARTLEVLRYLELLIEMGLRRKTTDRTRWRVVILLECLKAILRFTLLRITRRPLVGPPLPERDFDIASLPPPSNSSSPTLAPSSPPLSPPQTPDHLKNNHIPLRPHPLLAPPPPTAAVSPVDDFLLPKALSSSAVKAPFALVKPLSSPRDWLVESLCILRPLIYVIMLSRDKATNNPLGTSIALEMISRNLRRKTSASSSLERSEYARRDRDILWYLFRGAIWRTFTRPKLDMVADRVANIPLLGIASAFLKDWMPLIDEYYYYTSS</sequence>
<dbReference type="InterPro" id="IPR013919">
    <property type="entry name" value="Pex16"/>
</dbReference>
<proteinExistence type="inferred from homology"/>
<dbReference type="Proteomes" id="UP000736335">
    <property type="component" value="Unassembled WGS sequence"/>
</dbReference>
<evidence type="ECO:0000313" key="5">
    <source>
        <dbReference type="Proteomes" id="UP000736335"/>
    </source>
</evidence>
<reference evidence="4" key="1">
    <citation type="journal article" date="2020" name="Nat. Commun.">
        <title>Large-scale genome sequencing of mycorrhizal fungi provides insights into the early evolution of symbiotic traits.</title>
        <authorList>
            <person name="Miyauchi S."/>
            <person name="Kiss E."/>
            <person name="Kuo A."/>
            <person name="Drula E."/>
            <person name="Kohler A."/>
            <person name="Sanchez-Garcia M."/>
            <person name="Morin E."/>
            <person name="Andreopoulos B."/>
            <person name="Barry K.W."/>
            <person name="Bonito G."/>
            <person name="Buee M."/>
            <person name="Carver A."/>
            <person name="Chen C."/>
            <person name="Cichocki N."/>
            <person name="Clum A."/>
            <person name="Culley D."/>
            <person name="Crous P.W."/>
            <person name="Fauchery L."/>
            <person name="Girlanda M."/>
            <person name="Hayes R.D."/>
            <person name="Keri Z."/>
            <person name="LaButti K."/>
            <person name="Lipzen A."/>
            <person name="Lombard V."/>
            <person name="Magnuson J."/>
            <person name="Maillard F."/>
            <person name="Murat C."/>
            <person name="Nolan M."/>
            <person name="Ohm R.A."/>
            <person name="Pangilinan J."/>
            <person name="Pereira M.F."/>
            <person name="Perotto S."/>
            <person name="Peter M."/>
            <person name="Pfister S."/>
            <person name="Riley R."/>
            <person name="Sitrit Y."/>
            <person name="Stielow J.B."/>
            <person name="Szollosi G."/>
            <person name="Zifcakova L."/>
            <person name="Stursova M."/>
            <person name="Spatafora J.W."/>
            <person name="Tedersoo L."/>
            <person name="Vaario L.M."/>
            <person name="Yamada A."/>
            <person name="Yan M."/>
            <person name="Wang P."/>
            <person name="Xu J."/>
            <person name="Bruns T."/>
            <person name="Baldrian P."/>
            <person name="Vilgalys R."/>
            <person name="Dunand C."/>
            <person name="Henrissat B."/>
            <person name="Grigoriev I.V."/>
            <person name="Hibbett D."/>
            <person name="Nagy L.G."/>
            <person name="Martin F.M."/>
        </authorList>
    </citation>
    <scope>NUCLEOTIDE SEQUENCE</scope>
    <source>
        <strain evidence="4">UH-Tt-Lm1</strain>
    </source>
</reference>
<evidence type="ECO:0000256" key="1">
    <source>
        <dbReference type="ARBA" id="ARBA00009505"/>
    </source>
</evidence>
<keyword evidence="5" id="KW-1185">Reference proteome</keyword>
<comment type="caution">
    <text evidence="4">The sequence shown here is derived from an EMBL/GenBank/DDBJ whole genome shotgun (WGS) entry which is preliminary data.</text>
</comment>
<dbReference type="PANTHER" id="PTHR13299:SF0">
    <property type="entry name" value="PEROXISOMAL MEMBRANE PROTEIN PEX16"/>
    <property type="match status" value="1"/>
</dbReference>
<dbReference type="Pfam" id="PF08610">
    <property type="entry name" value="Pex16"/>
    <property type="match status" value="1"/>
</dbReference>
<gene>
    <name evidence="4" type="ORF">BJ322DRAFT_705340</name>
</gene>
<keyword evidence="2" id="KW-0576">Peroxisome</keyword>
<reference evidence="4" key="2">
    <citation type="submission" date="2020-11" db="EMBL/GenBank/DDBJ databases">
        <authorList>
            <consortium name="DOE Joint Genome Institute"/>
            <person name="Kuo A."/>
            <person name="Miyauchi S."/>
            <person name="Kiss E."/>
            <person name="Drula E."/>
            <person name="Kohler A."/>
            <person name="Sanchez-Garcia M."/>
            <person name="Andreopoulos B."/>
            <person name="Barry K.W."/>
            <person name="Bonito G."/>
            <person name="Buee M."/>
            <person name="Carver A."/>
            <person name="Chen C."/>
            <person name="Cichocki N."/>
            <person name="Clum A."/>
            <person name="Culley D."/>
            <person name="Crous P.W."/>
            <person name="Fauchery L."/>
            <person name="Girlanda M."/>
            <person name="Hayes R."/>
            <person name="Keri Z."/>
            <person name="Labutti K."/>
            <person name="Lipzen A."/>
            <person name="Lombard V."/>
            <person name="Magnuson J."/>
            <person name="Maillard F."/>
            <person name="Morin E."/>
            <person name="Murat C."/>
            <person name="Nolan M."/>
            <person name="Ohm R."/>
            <person name="Pangilinan J."/>
            <person name="Pereira M."/>
            <person name="Perotto S."/>
            <person name="Peter M."/>
            <person name="Riley R."/>
            <person name="Sitrit Y."/>
            <person name="Stielow B."/>
            <person name="Szollosi G."/>
            <person name="Zifcakova L."/>
            <person name="Stursova M."/>
            <person name="Spatafora J.W."/>
            <person name="Tedersoo L."/>
            <person name="Vaario L.-M."/>
            <person name="Yamada A."/>
            <person name="Yan M."/>
            <person name="Wang P."/>
            <person name="Xu J."/>
            <person name="Bruns T."/>
            <person name="Baldrian P."/>
            <person name="Vilgalys R."/>
            <person name="Henrissat B."/>
            <person name="Grigoriev I.V."/>
            <person name="Hibbett D."/>
            <person name="Nagy L.G."/>
            <person name="Martin F.M."/>
        </authorList>
    </citation>
    <scope>NUCLEOTIDE SEQUENCE</scope>
    <source>
        <strain evidence="4">UH-Tt-Lm1</strain>
    </source>
</reference>
<protein>
    <recommendedName>
        <fullName evidence="2">Peroxisomal membrane protein PEX16</fullName>
    </recommendedName>
</protein>
<comment type="subcellular location">
    <subcellularLocation>
        <location evidence="2">Peroxisome membrane</location>
    </subcellularLocation>
</comment>
<dbReference type="GO" id="GO:0005778">
    <property type="term" value="C:peroxisomal membrane"/>
    <property type="evidence" value="ECO:0007669"/>
    <property type="project" value="UniProtKB-SubCell"/>
</dbReference>
<dbReference type="AlphaFoldDB" id="A0A9P6HI09"/>
<accession>A0A9P6HI09</accession>